<dbReference type="InterPro" id="IPR006665">
    <property type="entry name" value="OmpA-like"/>
</dbReference>
<dbReference type="InterPro" id="IPR006690">
    <property type="entry name" value="OMPA-like_CS"/>
</dbReference>
<sequence length="343" mass="37541">MSMKKVGLFALSCLLLAGCAVKNKDAMLDAQVANEAVDESKALILFLVDSSESMLKNDLDANITRMDAAQKNLKDIVQILDLSKANLGLINFGDKCEVTNSIKATGNTNYFTAKVDNIKADGYTPLADSIKAANSIIKERNGKNVHIVLLSDGLETCGGDPKAQMSQLINDNPDAKISAFVLGYDVDDFAKNQLKDLLRGEGRYFDIADTREMSNALNAIVTQTELNSDGWEDGVYNFGINFDLNSDVIKPEFFENVQKLADYMLKTGNTMQIQGHTDSTGPDELNQALSERRANSVKNKLIELGVDPSKLSAVGYGESQPKVDNTTAQNRYINRRVEAHNVN</sequence>
<keyword evidence="3" id="KW-0998">Cell outer membrane</keyword>
<dbReference type="SUPFAM" id="SSF103088">
    <property type="entry name" value="OmpA-like"/>
    <property type="match status" value="1"/>
</dbReference>
<dbReference type="InterPro" id="IPR036465">
    <property type="entry name" value="vWFA_dom_sf"/>
</dbReference>
<feature type="chain" id="PRO_5047475700" evidence="5">
    <location>
        <begin position="23"/>
        <end position="343"/>
    </location>
</feature>
<comment type="caution">
    <text evidence="8">The sequence shown here is derived from an EMBL/GenBank/DDBJ whole genome shotgun (WGS) entry which is preliminary data.</text>
</comment>
<dbReference type="PRINTS" id="PR01021">
    <property type="entry name" value="OMPADOMAIN"/>
</dbReference>
<proteinExistence type="predicted"/>
<dbReference type="SMART" id="SM00327">
    <property type="entry name" value="VWA"/>
    <property type="match status" value="1"/>
</dbReference>
<dbReference type="InterPro" id="IPR002035">
    <property type="entry name" value="VWF_A"/>
</dbReference>
<keyword evidence="8" id="KW-0449">Lipoprotein</keyword>
<dbReference type="InterPro" id="IPR036737">
    <property type="entry name" value="OmpA-like_sf"/>
</dbReference>
<evidence type="ECO:0000259" key="7">
    <source>
        <dbReference type="PROSITE" id="PS51123"/>
    </source>
</evidence>
<gene>
    <name evidence="8" type="primary">pal_3</name>
    <name evidence="8" type="ORF">LMG8286_00246</name>
</gene>
<evidence type="ECO:0000256" key="5">
    <source>
        <dbReference type="SAM" id="SignalP"/>
    </source>
</evidence>
<dbReference type="InterPro" id="IPR006664">
    <property type="entry name" value="OMP_bac"/>
</dbReference>
<dbReference type="Gene3D" id="3.40.50.410">
    <property type="entry name" value="von Willebrand factor, type A domain"/>
    <property type="match status" value="1"/>
</dbReference>
<dbReference type="PANTHER" id="PTHR30329:SF21">
    <property type="entry name" value="LIPOPROTEIN YIAD-RELATED"/>
    <property type="match status" value="1"/>
</dbReference>
<dbReference type="InterPro" id="IPR050330">
    <property type="entry name" value="Bact_OuterMem_StrucFunc"/>
</dbReference>
<comment type="subcellular location">
    <subcellularLocation>
        <location evidence="1">Cell outer membrane</location>
    </subcellularLocation>
</comment>
<dbReference type="SUPFAM" id="SSF53300">
    <property type="entry name" value="vWA-like"/>
    <property type="match status" value="1"/>
</dbReference>
<dbReference type="PROSITE" id="PS50234">
    <property type="entry name" value="VWFA"/>
    <property type="match status" value="1"/>
</dbReference>
<accession>A0ABN7K1S6</accession>
<dbReference type="PROSITE" id="PS01068">
    <property type="entry name" value="OMPA_1"/>
    <property type="match status" value="1"/>
</dbReference>
<evidence type="ECO:0000256" key="3">
    <source>
        <dbReference type="ARBA" id="ARBA00023237"/>
    </source>
</evidence>
<dbReference type="Proteomes" id="UP000789359">
    <property type="component" value="Unassembled WGS sequence"/>
</dbReference>
<dbReference type="PROSITE" id="PS51123">
    <property type="entry name" value="OMPA_2"/>
    <property type="match status" value="1"/>
</dbReference>
<feature type="signal peptide" evidence="5">
    <location>
        <begin position="1"/>
        <end position="22"/>
    </location>
</feature>
<feature type="domain" description="OmpA-like" evidence="7">
    <location>
        <begin position="229"/>
        <end position="343"/>
    </location>
</feature>
<reference evidence="8 9" key="1">
    <citation type="submission" date="2020-11" db="EMBL/GenBank/DDBJ databases">
        <authorList>
            <person name="Peeters C."/>
        </authorList>
    </citation>
    <scope>NUCLEOTIDE SEQUENCE [LARGE SCALE GENOMIC DNA]</scope>
    <source>
        <strain evidence="8 9">LMG 8286</strain>
    </source>
</reference>
<dbReference type="Pfam" id="PF00691">
    <property type="entry name" value="OmpA"/>
    <property type="match status" value="1"/>
</dbReference>
<keyword evidence="5" id="KW-0732">Signal</keyword>
<feature type="domain" description="VWFA" evidence="6">
    <location>
        <begin position="43"/>
        <end position="220"/>
    </location>
</feature>
<protein>
    <submittedName>
        <fullName evidence="8">Peptidoglycan-associated lipoprotein</fullName>
    </submittedName>
</protein>
<dbReference type="CDD" id="cd00198">
    <property type="entry name" value="vWFA"/>
    <property type="match status" value="1"/>
</dbReference>
<dbReference type="CDD" id="cd07185">
    <property type="entry name" value="OmpA_C-like"/>
    <property type="match status" value="1"/>
</dbReference>
<keyword evidence="9" id="KW-1185">Reference proteome</keyword>
<evidence type="ECO:0000313" key="8">
    <source>
        <dbReference type="EMBL" id="CAD7286415.1"/>
    </source>
</evidence>
<evidence type="ECO:0000259" key="6">
    <source>
        <dbReference type="PROSITE" id="PS50234"/>
    </source>
</evidence>
<evidence type="ECO:0000313" key="9">
    <source>
        <dbReference type="Proteomes" id="UP000789359"/>
    </source>
</evidence>
<dbReference type="Gene3D" id="3.30.1330.60">
    <property type="entry name" value="OmpA-like domain"/>
    <property type="match status" value="1"/>
</dbReference>
<keyword evidence="2 4" id="KW-0472">Membrane</keyword>
<dbReference type="PANTHER" id="PTHR30329">
    <property type="entry name" value="STATOR ELEMENT OF FLAGELLAR MOTOR COMPLEX"/>
    <property type="match status" value="1"/>
</dbReference>
<dbReference type="RefSeq" id="WP_230056050.1">
    <property type="nucleotide sequence ID" value="NZ_CAJHOE010000001.1"/>
</dbReference>
<name>A0ABN7K1S6_9BACT</name>
<evidence type="ECO:0000256" key="4">
    <source>
        <dbReference type="PROSITE-ProRule" id="PRU00473"/>
    </source>
</evidence>
<organism evidence="8 9">
    <name type="scientific">Campylobacter suis</name>
    <dbReference type="NCBI Taxonomy" id="2790657"/>
    <lineage>
        <taxon>Bacteria</taxon>
        <taxon>Pseudomonadati</taxon>
        <taxon>Campylobacterota</taxon>
        <taxon>Epsilonproteobacteria</taxon>
        <taxon>Campylobacterales</taxon>
        <taxon>Campylobacteraceae</taxon>
        <taxon>Campylobacter</taxon>
    </lineage>
</organism>
<dbReference type="Pfam" id="PF13519">
    <property type="entry name" value="VWA_2"/>
    <property type="match status" value="1"/>
</dbReference>
<dbReference type="PROSITE" id="PS51257">
    <property type="entry name" value="PROKAR_LIPOPROTEIN"/>
    <property type="match status" value="1"/>
</dbReference>
<evidence type="ECO:0000256" key="2">
    <source>
        <dbReference type="ARBA" id="ARBA00023136"/>
    </source>
</evidence>
<evidence type="ECO:0000256" key="1">
    <source>
        <dbReference type="ARBA" id="ARBA00004442"/>
    </source>
</evidence>
<dbReference type="EMBL" id="CAJHOE010000001">
    <property type="protein sequence ID" value="CAD7286415.1"/>
    <property type="molecule type" value="Genomic_DNA"/>
</dbReference>